<dbReference type="EMBL" id="CM042012">
    <property type="protein sequence ID" value="KAI3753058.1"/>
    <property type="molecule type" value="Genomic_DNA"/>
</dbReference>
<accession>A0ACB9E339</accession>
<name>A0ACB9E339_CICIN</name>
<reference evidence="1 2" key="2">
    <citation type="journal article" date="2022" name="Mol. Ecol. Resour.">
        <title>The genomes of chicory, endive, great burdock and yacon provide insights into Asteraceae paleo-polyploidization history and plant inulin production.</title>
        <authorList>
            <person name="Fan W."/>
            <person name="Wang S."/>
            <person name="Wang H."/>
            <person name="Wang A."/>
            <person name="Jiang F."/>
            <person name="Liu H."/>
            <person name="Zhao H."/>
            <person name="Xu D."/>
            <person name="Zhang Y."/>
        </authorList>
    </citation>
    <scope>NUCLEOTIDE SEQUENCE [LARGE SCALE GENOMIC DNA]</scope>
    <source>
        <strain evidence="2">cv. Punajuju</strain>
        <tissue evidence="1">Leaves</tissue>
    </source>
</reference>
<comment type="caution">
    <text evidence="1">The sequence shown here is derived from an EMBL/GenBank/DDBJ whole genome shotgun (WGS) entry which is preliminary data.</text>
</comment>
<sequence>MLWMTSASELFHSRRYRFGGRNNGVDISGFDTSLTDASSSSSLQHRTTNRRHIHHYSSQNNRREYRHDDGCDLASRRIHRRRLEHSELEPVHSEQVHNQSPSGSIINSDDFRSIHRNRSTRNERLPGSVLLARERLLERLRGVSVSGNRQNVSSSNSHQDDNNLFEEISSEFTRNHHHHPPGLTQNALNCLKLDVFIDDGNGDESSRECTICLEGFDDGDEVIRLNCSHVFHSGCLFPWVRVCGACPNCRKGINVNIV</sequence>
<proteinExistence type="predicted"/>
<organism evidence="1 2">
    <name type="scientific">Cichorium intybus</name>
    <name type="common">Chicory</name>
    <dbReference type="NCBI Taxonomy" id="13427"/>
    <lineage>
        <taxon>Eukaryota</taxon>
        <taxon>Viridiplantae</taxon>
        <taxon>Streptophyta</taxon>
        <taxon>Embryophyta</taxon>
        <taxon>Tracheophyta</taxon>
        <taxon>Spermatophyta</taxon>
        <taxon>Magnoliopsida</taxon>
        <taxon>eudicotyledons</taxon>
        <taxon>Gunneridae</taxon>
        <taxon>Pentapetalae</taxon>
        <taxon>asterids</taxon>
        <taxon>campanulids</taxon>
        <taxon>Asterales</taxon>
        <taxon>Asteraceae</taxon>
        <taxon>Cichorioideae</taxon>
        <taxon>Cichorieae</taxon>
        <taxon>Cichoriinae</taxon>
        <taxon>Cichorium</taxon>
    </lineage>
</organism>
<gene>
    <name evidence="1" type="ORF">L2E82_25103</name>
</gene>
<keyword evidence="2" id="KW-1185">Reference proteome</keyword>
<protein>
    <submittedName>
        <fullName evidence="1">Uncharacterized protein</fullName>
    </submittedName>
</protein>
<dbReference type="Proteomes" id="UP001055811">
    <property type="component" value="Linkage Group LG04"/>
</dbReference>
<evidence type="ECO:0000313" key="2">
    <source>
        <dbReference type="Proteomes" id="UP001055811"/>
    </source>
</evidence>
<evidence type="ECO:0000313" key="1">
    <source>
        <dbReference type="EMBL" id="KAI3753058.1"/>
    </source>
</evidence>
<reference evidence="2" key="1">
    <citation type="journal article" date="2022" name="Mol. Ecol. Resour.">
        <title>The genomes of chicory, endive, great burdock and yacon provide insights into Asteraceae palaeo-polyploidization history and plant inulin production.</title>
        <authorList>
            <person name="Fan W."/>
            <person name="Wang S."/>
            <person name="Wang H."/>
            <person name="Wang A."/>
            <person name="Jiang F."/>
            <person name="Liu H."/>
            <person name="Zhao H."/>
            <person name="Xu D."/>
            <person name="Zhang Y."/>
        </authorList>
    </citation>
    <scope>NUCLEOTIDE SEQUENCE [LARGE SCALE GENOMIC DNA]</scope>
    <source>
        <strain evidence="2">cv. Punajuju</strain>
    </source>
</reference>